<evidence type="ECO:0000313" key="5">
    <source>
        <dbReference type="EMBL" id="GKV24983.1"/>
    </source>
</evidence>
<reference evidence="5 6" key="1">
    <citation type="journal article" date="2021" name="Commun. Biol.">
        <title>The genome of Shorea leprosula (Dipterocarpaceae) highlights the ecological relevance of drought in aseasonal tropical rainforests.</title>
        <authorList>
            <person name="Ng K.K.S."/>
            <person name="Kobayashi M.J."/>
            <person name="Fawcett J.A."/>
            <person name="Hatakeyama M."/>
            <person name="Paape T."/>
            <person name="Ng C.H."/>
            <person name="Ang C.C."/>
            <person name="Tnah L.H."/>
            <person name="Lee C.T."/>
            <person name="Nishiyama T."/>
            <person name="Sese J."/>
            <person name="O'Brien M.J."/>
            <person name="Copetti D."/>
            <person name="Mohd Noor M.I."/>
            <person name="Ong R.C."/>
            <person name="Putra M."/>
            <person name="Sireger I.Z."/>
            <person name="Indrioko S."/>
            <person name="Kosugi Y."/>
            <person name="Izuno A."/>
            <person name="Isagi Y."/>
            <person name="Lee S.L."/>
            <person name="Shimizu K.K."/>
        </authorList>
    </citation>
    <scope>NUCLEOTIDE SEQUENCE [LARGE SCALE GENOMIC DNA]</scope>
    <source>
        <strain evidence="5">214</strain>
    </source>
</reference>
<dbReference type="InterPro" id="IPR054722">
    <property type="entry name" value="PolX-like_BBD"/>
</dbReference>
<dbReference type="InterPro" id="IPR043502">
    <property type="entry name" value="DNA/RNA_pol_sf"/>
</dbReference>
<evidence type="ECO:0000259" key="4">
    <source>
        <dbReference type="Pfam" id="PF22936"/>
    </source>
</evidence>
<evidence type="ECO:0000256" key="1">
    <source>
        <dbReference type="ARBA" id="ARBA00022750"/>
    </source>
</evidence>
<dbReference type="Pfam" id="PF13976">
    <property type="entry name" value="gag_pre-integrs"/>
    <property type="match status" value="1"/>
</dbReference>
<feature type="domain" description="Reverse transcriptase Ty1/copia-type" evidence="2">
    <location>
        <begin position="536"/>
        <end position="691"/>
    </location>
</feature>
<dbReference type="Pfam" id="PF22936">
    <property type="entry name" value="Pol_BBD"/>
    <property type="match status" value="1"/>
</dbReference>
<keyword evidence="1" id="KW-0064">Aspartyl protease</keyword>
<evidence type="ECO:0000259" key="2">
    <source>
        <dbReference type="Pfam" id="PF07727"/>
    </source>
</evidence>
<dbReference type="PANTHER" id="PTHR35317:SF28">
    <property type="entry name" value="ZINC FINGER, CCHC-TYPE, RIBONUCLEASE H-LIKE DOMAIN, GAG-PRE-INTEGRASE DOMAIN PROTEIN-RELATED"/>
    <property type="match status" value="1"/>
</dbReference>
<dbReference type="AlphaFoldDB" id="A0AAV5KKG9"/>
<dbReference type="InterPro" id="IPR025724">
    <property type="entry name" value="GAG-pre-integrase_dom"/>
</dbReference>
<evidence type="ECO:0008006" key="7">
    <source>
        <dbReference type="Google" id="ProtNLM"/>
    </source>
</evidence>
<dbReference type="SUPFAM" id="SSF56672">
    <property type="entry name" value="DNA/RNA polymerases"/>
    <property type="match status" value="1"/>
</dbReference>
<evidence type="ECO:0000313" key="6">
    <source>
        <dbReference type="Proteomes" id="UP001054252"/>
    </source>
</evidence>
<organism evidence="5 6">
    <name type="scientific">Rubroshorea leprosula</name>
    <dbReference type="NCBI Taxonomy" id="152421"/>
    <lineage>
        <taxon>Eukaryota</taxon>
        <taxon>Viridiplantae</taxon>
        <taxon>Streptophyta</taxon>
        <taxon>Embryophyta</taxon>
        <taxon>Tracheophyta</taxon>
        <taxon>Spermatophyta</taxon>
        <taxon>Magnoliopsida</taxon>
        <taxon>eudicotyledons</taxon>
        <taxon>Gunneridae</taxon>
        <taxon>Pentapetalae</taxon>
        <taxon>rosids</taxon>
        <taxon>malvids</taxon>
        <taxon>Malvales</taxon>
        <taxon>Dipterocarpaceae</taxon>
        <taxon>Rubroshorea</taxon>
    </lineage>
</organism>
<dbReference type="GO" id="GO:0004190">
    <property type="term" value="F:aspartic-type endopeptidase activity"/>
    <property type="evidence" value="ECO:0007669"/>
    <property type="project" value="UniProtKB-KW"/>
</dbReference>
<dbReference type="Pfam" id="PF14223">
    <property type="entry name" value="Retrotran_gag_2"/>
    <property type="match status" value="1"/>
</dbReference>
<feature type="domain" description="GAG-pre-integrase" evidence="3">
    <location>
        <begin position="335"/>
        <end position="373"/>
    </location>
</feature>
<comment type="caution">
    <text evidence="5">The sequence shown here is derived from an EMBL/GenBank/DDBJ whole genome shotgun (WGS) entry which is preliminary data.</text>
</comment>
<protein>
    <recommendedName>
        <fullName evidence="7">Reverse transcriptase Ty1/copia-type domain-containing protein</fullName>
    </recommendedName>
</protein>
<keyword evidence="1" id="KW-0378">Hydrolase</keyword>
<dbReference type="Pfam" id="PF07727">
    <property type="entry name" value="RVT_2"/>
    <property type="match status" value="1"/>
</dbReference>
<dbReference type="Proteomes" id="UP001054252">
    <property type="component" value="Unassembled WGS sequence"/>
</dbReference>
<dbReference type="InterPro" id="IPR013103">
    <property type="entry name" value="RVT_2"/>
</dbReference>
<gene>
    <name evidence="5" type="ORF">SLEP1_g34508</name>
</gene>
<keyword evidence="6" id="KW-1185">Reference proteome</keyword>
<name>A0AAV5KKG9_9ROSI</name>
<proteinExistence type="predicted"/>
<sequence>MRVLFDYHELLSVVENGVVEIAGNANDAQKHAYCESKKKDKKALYFIYQGVNDEVFEKIEDAATSKQAWDTLMTTYKGAKKVKKVKLQTLRRQYELLQMESSETVATYINRVLALTNKSKVYGEEYNEQAKVEKILRTLTPNFEHIVATIEEAHDLSQMTVDELLVKSMAVLVKKDEDVVSTSAKVMVIITTIMEYKDNTQKAHCVQGDDDADSSHALLMVTVVGETPNFHTWFLDTGCTNHMSGKRELFVDLDQSFHTKVKFVDDRTIPVTGKGRILINLKNGDHKYISNVFYVPSMKSNLLSVGQLLEKVYVMSLRDNQFSILDKQGTLILKFGHLNFQSLKLLAQGQMVKGMPSIHNLDQLCEACTLGKHHKMPFVAEQQQRATQPLELVHFDVCGPMNTMSNGNNRSPTRSVQNITPVEAWSGFMPSVKHLKVFGSVAYAHVPLKIPPQMKKPLQAMLKKPPQRKPRQNLQGHSDNADHQYACKITRWVNAMNEEIKAIERNNTWVLTDIPQAHKAIDVKWVFKTKVKSNGETIRLIVGLVAQNQWKIHQMDVKSAFLNGPLEEEVYVKQPPGFMKQGSEDKVYRLKKALYGLKQAPRAWNKCVDSFFLQAGFEKCPSEHALYVKINNFGDILLLCLYVDDLIFISNNPTMIEDFKKSMMGELEMTDLGLVSYFLGIEQSHIQVAKRIMRYLKGTLNYGLFYSSTDNCAIVGYSDSDWAGDLDDRKSTSGYCFNFGATRFS</sequence>
<keyword evidence="1" id="KW-0645">Protease</keyword>
<dbReference type="PANTHER" id="PTHR35317">
    <property type="entry name" value="OS04G0629600 PROTEIN"/>
    <property type="match status" value="1"/>
</dbReference>
<accession>A0AAV5KKG9</accession>
<dbReference type="EMBL" id="BPVZ01000067">
    <property type="protein sequence ID" value="GKV24983.1"/>
    <property type="molecule type" value="Genomic_DNA"/>
</dbReference>
<feature type="domain" description="Retrovirus-related Pol polyprotein from transposon TNT 1-94-like beta-barrel" evidence="4">
    <location>
        <begin position="233"/>
        <end position="313"/>
    </location>
</feature>
<evidence type="ECO:0000259" key="3">
    <source>
        <dbReference type="Pfam" id="PF13976"/>
    </source>
</evidence>